<name>A0A1F5EXN0_9BACT</name>
<protein>
    <submittedName>
        <fullName evidence="1">Uncharacterized protein</fullName>
    </submittedName>
</protein>
<dbReference type="Proteomes" id="UP000177979">
    <property type="component" value="Unassembled WGS sequence"/>
</dbReference>
<gene>
    <name evidence="1" type="ORF">A2703_02000</name>
</gene>
<proteinExistence type="predicted"/>
<dbReference type="AlphaFoldDB" id="A0A1F5EXN0"/>
<comment type="caution">
    <text evidence="1">The sequence shown here is derived from an EMBL/GenBank/DDBJ whole genome shotgun (WGS) entry which is preliminary data.</text>
</comment>
<organism evidence="1 2">
    <name type="scientific">Candidatus Collierbacteria bacterium RIFCSPHIGHO2_01_FULL_50_25</name>
    <dbReference type="NCBI Taxonomy" id="1817722"/>
    <lineage>
        <taxon>Bacteria</taxon>
        <taxon>Candidatus Collieribacteriota</taxon>
    </lineage>
</organism>
<reference evidence="1 2" key="1">
    <citation type="journal article" date="2016" name="Nat. Commun.">
        <title>Thousands of microbial genomes shed light on interconnected biogeochemical processes in an aquifer system.</title>
        <authorList>
            <person name="Anantharaman K."/>
            <person name="Brown C.T."/>
            <person name="Hug L.A."/>
            <person name="Sharon I."/>
            <person name="Castelle C.J."/>
            <person name="Probst A.J."/>
            <person name="Thomas B.C."/>
            <person name="Singh A."/>
            <person name="Wilkins M.J."/>
            <person name="Karaoz U."/>
            <person name="Brodie E.L."/>
            <person name="Williams K.H."/>
            <person name="Hubbard S.S."/>
            <person name="Banfield J.F."/>
        </authorList>
    </citation>
    <scope>NUCLEOTIDE SEQUENCE [LARGE SCALE GENOMIC DNA]</scope>
</reference>
<evidence type="ECO:0000313" key="2">
    <source>
        <dbReference type="Proteomes" id="UP000177979"/>
    </source>
</evidence>
<accession>A0A1F5EXN0</accession>
<dbReference type="EMBL" id="MFAG01000015">
    <property type="protein sequence ID" value="OGD72046.1"/>
    <property type="molecule type" value="Genomic_DNA"/>
</dbReference>
<evidence type="ECO:0000313" key="1">
    <source>
        <dbReference type="EMBL" id="OGD72046.1"/>
    </source>
</evidence>
<sequence>MKKNSPLFIDIGQGLFIMIDLLKIPTWANLDRPKKAKKGTLGFNSQTNSLEYWSGSVWFAAAMNEG</sequence>